<dbReference type="Proteomes" id="UP001062846">
    <property type="component" value="Chromosome 1"/>
</dbReference>
<gene>
    <name evidence="1" type="ORF">RHMOL_Rhmol01G0204200</name>
</gene>
<accession>A0ACC0Q3U1</accession>
<sequence length="227" mass="25769">MATFFFRRPLRASPKSTNFLQWWPKIHLRLPTASPESPFHQWDPSLLEIEKRGSVTALFERLLNRFLWMQEFYPLGGDELLLFKTSISFIDHLQEFLGALLTTCTLVIPPFNELKENSFYVHDFLQAYTINRLIAVPSLMRVSGDCSYFDCKRLLSILENEALDSVPIGMPMSNCDLVLVGEESPMQGEIYVGGLCTAKGYYCDFSASSQEFVKSPICSSSGCFVSD</sequence>
<evidence type="ECO:0000313" key="1">
    <source>
        <dbReference type="EMBL" id="KAI8572501.1"/>
    </source>
</evidence>
<name>A0ACC0Q3U1_RHOML</name>
<protein>
    <submittedName>
        <fullName evidence="1">Uncharacterized protein</fullName>
    </submittedName>
</protein>
<reference evidence="1" key="1">
    <citation type="submission" date="2022-02" db="EMBL/GenBank/DDBJ databases">
        <title>Plant Genome Project.</title>
        <authorList>
            <person name="Zhang R.-G."/>
        </authorList>
    </citation>
    <scope>NUCLEOTIDE SEQUENCE</scope>
    <source>
        <strain evidence="1">AT1</strain>
    </source>
</reference>
<proteinExistence type="predicted"/>
<organism evidence="1 2">
    <name type="scientific">Rhododendron molle</name>
    <name type="common">Chinese azalea</name>
    <name type="synonym">Azalea mollis</name>
    <dbReference type="NCBI Taxonomy" id="49168"/>
    <lineage>
        <taxon>Eukaryota</taxon>
        <taxon>Viridiplantae</taxon>
        <taxon>Streptophyta</taxon>
        <taxon>Embryophyta</taxon>
        <taxon>Tracheophyta</taxon>
        <taxon>Spermatophyta</taxon>
        <taxon>Magnoliopsida</taxon>
        <taxon>eudicotyledons</taxon>
        <taxon>Gunneridae</taxon>
        <taxon>Pentapetalae</taxon>
        <taxon>asterids</taxon>
        <taxon>Ericales</taxon>
        <taxon>Ericaceae</taxon>
        <taxon>Ericoideae</taxon>
        <taxon>Rhodoreae</taxon>
        <taxon>Rhododendron</taxon>
    </lineage>
</organism>
<comment type="caution">
    <text evidence="1">The sequence shown here is derived from an EMBL/GenBank/DDBJ whole genome shotgun (WGS) entry which is preliminary data.</text>
</comment>
<keyword evidence="2" id="KW-1185">Reference proteome</keyword>
<dbReference type="EMBL" id="CM046388">
    <property type="protein sequence ID" value="KAI8572501.1"/>
    <property type="molecule type" value="Genomic_DNA"/>
</dbReference>
<evidence type="ECO:0000313" key="2">
    <source>
        <dbReference type="Proteomes" id="UP001062846"/>
    </source>
</evidence>